<accession>A0A3S4IIA8</accession>
<evidence type="ECO:0000313" key="1">
    <source>
        <dbReference type="EMBL" id="VEB94218.1"/>
    </source>
</evidence>
<dbReference type="AlphaFoldDB" id="A0A3S4IIA8"/>
<organism evidence="1 2">
    <name type="scientific">Citrobacter koseri</name>
    <name type="common">Citrobacter diversus</name>
    <dbReference type="NCBI Taxonomy" id="545"/>
    <lineage>
        <taxon>Bacteria</taxon>
        <taxon>Pseudomonadati</taxon>
        <taxon>Pseudomonadota</taxon>
        <taxon>Gammaproteobacteria</taxon>
        <taxon>Enterobacterales</taxon>
        <taxon>Enterobacteriaceae</taxon>
        <taxon>Citrobacter</taxon>
    </lineage>
</organism>
<dbReference type="Proteomes" id="UP000270272">
    <property type="component" value="Chromosome"/>
</dbReference>
<proteinExistence type="predicted"/>
<reference evidence="1 2" key="1">
    <citation type="submission" date="2018-12" db="EMBL/GenBank/DDBJ databases">
        <authorList>
            <consortium name="Pathogen Informatics"/>
        </authorList>
    </citation>
    <scope>NUCLEOTIDE SEQUENCE [LARGE SCALE GENOMIC DNA]</scope>
    <source>
        <strain evidence="1 2">NCTC11075</strain>
    </source>
</reference>
<name>A0A3S4IIA8_CITKO</name>
<sequence length="68" mass="7782">MHASNMLVIDAVALAITDYLIGGNNEFGVFSNKVQRCINYKFFSTFIYHRMYVLVFFQAGQHGMIDRG</sequence>
<dbReference type="EMBL" id="LR134204">
    <property type="protein sequence ID" value="VEB94218.1"/>
    <property type="molecule type" value="Genomic_DNA"/>
</dbReference>
<gene>
    <name evidence="1" type="ORF">NCTC11075_05134</name>
</gene>
<protein>
    <submittedName>
        <fullName evidence="1">Uncharacterized protein</fullName>
    </submittedName>
</protein>
<evidence type="ECO:0000313" key="2">
    <source>
        <dbReference type="Proteomes" id="UP000270272"/>
    </source>
</evidence>